<evidence type="ECO:0000256" key="3">
    <source>
        <dbReference type="SAM" id="SignalP"/>
    </source>
</evidence>
<dbReference type="PANTHER" id="PTHR34136:SF1">
    <property type="entry name" value="UDP-N-ACETYL-D-MANNOSAMINURONIC ACID TRANSFERASE"/>
    <property type="match status" value="1"/>
</dbReference>
<dbReference type="KEGG" id="mpad:KEF85_09400"/>
<dbReference type="PANTHER" id="PTHR34136">
    <property type="match status" value="1"/>
</dbReference>
<proteinExistence type="predicted"/>
<evidence type="ECO:0000313" key="5">
    <source>
        <dbReference type="Proteomes" id="UP000676649"/>
    </source>
</evidence>
<organism evidence="4 5">
    <name type="scientific">Methylomonas paludis</name>
    <dbReference type="NCBI Taxonomy" id="1173101"/>
    <lineage>
        <taxon>Bacteria</taxon>
        <taxon>Pseudomonadati</taxon>
        <taxon>Pseudomonadota</taxon>
        <taxon>Gammaproteobacteria</taxon>
        <taxon>Methylococcales</taxon>
        <taxon>Methylococcaceae</taxon>
        <taxon>Methylomonas</taxon>
    </lineage>
</organism>
<dbReference type="Proteomes" id="UP000676649">
    <property type="component" value="Chromosome"/>
</dbReference>
<dbReference type="InterPro" id="IPR004629">
    <property type="entry name" value="WecG_TagA_CpsF"/>
</dbReference>
<dbReference type="NCBIfam" id="TIGR00696">
    <property type="entry name" value="wecG_tagA_cpsF"/>
    <property type="match status" value="1"/>
</dbReference>
<reference evidence="4" key="1">
    <citation type="submission" date="2021-04" db="EMBL/GenBank/DDBJ databases">
        <title>Draft genome sequence data of methanotrophic Methylovulum sp. strain S1L and Methylomonas sp. strain S2AM isolated from boreal lake water columns.</title>
        <authorList>
            <person name="Rissanen A.J."/>
            <person name="Mangayil R."/>
            <person name="Svenning M.M."/>
            <person name="Khanongnuch R."/>
        </authorList>
    </citation>
    <scope>NUCLEOTIDE SEQUENCE</scope>
    <source>
        <strain evidence="4">S2AM</strain>
    </source>
</reference>
<gene>
    <name evidence="4" type="ORF">KEF85_09400</name>
</gene>
<dbReference type="EMBL" id="CP073754">
    <property type="protein sequence ID" value="QWF69596.1"/>
    <property type="molecule type" value="Genomic_DNA"/>
</dbReference>
<keyword evidence="5" id="KW-1185">Reference proteome</keyword>
<dbReference type="Pfam" id="PF03808">
    <property type="entry name" value="Glyco_tran_WecG"/>
    <property type="match status" value="1"/>
</dbReference>
<dbReference type="RefSeq" id="WP_215579861.1">
    <property type="nucleotide sequence ID" value="NZ_CP073754.1"/>
</dbReference>
<dbReference type="AlphaFoldDB" id="A0A975MLM4"/>
<dbReference type="CDD" id="cd06533">
    <property type="entry name" value="Glyco_transf_WecG_TagA"/>
    <property type="match status" value="1"/>
</dbReference>
<accession>A0A975MLM4</accession>
<keyword evidence="1" id="KW-0328">Glycosyltransferase</keyword>
<evidence type="ECO:0000256" key="2">
    <source>
        <dbReference type="ARBA" id="ARBA00022679"/>
    </source>
</evidence>
<protein>
    <submittedName>
        <fullName evidence="4">WecB/TagA/CpsF family glycosyltransferase</fullName>
    </submittedName>
</protein>
<keyword evidence="3" id="KW-0732">Signal</keyword>
<keyword evidence="2" id="KW-0808">Transferase</keyword>
<sequence length="321" mass="36607">MNTHKKLVSAFWMLPSFWVYPSLVQASKVMEGKSFNDSLVLRYADNIAFEKPAVSLRTTKTGKATPEIQDILGTKFPIMSYEKLLTIFQGWINAAGSHQVCIANVHTVVTCLTDKNLRSICNNALTTMDGQPLVWYANLINKSAVEGRVCGPDLMEKCLDEGRQQNWKHFFLGGKDYVLNDLLEATRQRFPGVDIVGWNSPPFRALTAEEDQQLVDQINAAKPDFLWVGLGAPKQEKWIAEHLDRINVPVQIGVGAAFAFHSGHVVRAPDWMQKYGLEWLYRMFKERRLVKRYLSTNPTFLLLFARDLLLKRLFRSRSTRA</sequence>
<evidence type="ECO:0000256" key="1">
    <source>
        <dbReference type="ARBA" id="ARBA00022676"/>
    </source>
</evidence>
<dbReference type="GO" id="GO:0016758">
    <property type="term" value="F:hexosyltransferase activity"/>
    <property type="evidence" value="ECO:0007669"/>
    <property type="project" value="TreeGrafter"/>
</dbReference>
<evidence type="ECO:0000313" key="4">
    <source>
        <dbReference type="EMBL" id="QWF69596.1"/>
    </source>
</evidence>
<name>A0A975MLM4_9GAMM</name>
<feature type="chain" id="PRO_5037225513" evidence="3">
    <location>
        <begin position="22"/>
        <end position="321"/>
    </location>
</feature>
<feature type="signal peptide" evidence="3">
    <location>
        <begin position="1"/>
        <end position="21"/>
    </location>
</feature>